<dbReference type="EMBL" id="BPVZ01000052">
    <property type="protein sequence ID" value="GKV19276.1"/>
    <property type="molecule type" value="Genomic_DNA"/>
</dbReference>
<reference evidence="6 7" key="1">
    <citation type="journal article" date="2021" name="Commun. Biol.">
        <title>The genome of Shorea leprosula (Dipterocarpaceae) highlights the ecological relevance of drought in aseasonal tropical rainforests.</title>
        <authorList>
            <person name="Ng K.K.S."/>
            <person name="Kobayashi M.J."/>
            <person name="Fawcett J.A."/>
            <person name="Hatakeyama M."/>
            <person name="Paape T."/>
            <person name="Ng C.H."/>
            <person name="Ang C.C."/>
            <person name="Tnah L.H."/>
            <person name="Lee C.T."/>
            <person name="Nishiyama T."/>
            <person name="Sese J."/>
            <person name="O'Brien M.J."/>
            <person name="Copetti D."/>
            <person name="Mohd Noor M.I."/>
            <person name="Ong R.C."/>
            <person name="Putra M."/>
            <person name="Sireger I.Z."/>
            <person name="Indrioko S."/>
            <person name="Kosugi Y."/>
            <person name="Izuno A."/>
            <person name="Isagi Y."/>
            <person name="Lee S.L."/>
            <person name="Shimizu K.K."/>
        </authorList>
    </citation>
    <scope>NUCLEOTIDE SEQUENCE [LARGE SCALE GENOMIC DNA]</scope>
    <source>
        <strain evidence="6">214</strain>
    </source>
</reference>
<dbReference type="PROSITE" id="PS51473">
    <property type="entry name" value="GNK2"/>
    <property type="match status" value="1"/>
</dbReference>
<evidence type="ECO:0000256" key="2">
    <source>
        <dbReference type="ARBA" id="ARBA00022737"/>
    </source>
</evidence>
<keyword evidence="2" id="KW-0677">Repeat</keyword>
<comment type="caution">
    <text evidence="6">The sequence shown here is derived from an EMBL/GenBank/DDBJ whole genome shotgun (WGS) entry which is preliminary data.</text>
</comment>
<feature type="chain" id="PRO_5043360709" description="Gnk2-homologous domain-containing protein" evidence="4">
    <location>
        <begin position="31"/>
        <end position="265"/>
    </location>
</feature>
<dbReference type="AlphaFoldDB" id="A0AAV5K3T4"/>
<evidence type="ECO:0000313" key="7">
    <source>
        <dbReference type="Proteomes" id="UP001054252"/>
    </source>
</evidence>
<protein>
    <recommendedName>
        <fullName evidence="5">Gnk2-homologous domain-containing protein</fullName>
    </recommendedName>
</protein>
<dbReference type="Gene3D" id="3.30.430.20">
    <property type="entry name" value="Gnk2 domain, C-X8-C-X2-C motif"/>
    <property type="match status" value="1"/>
</dbReference>
<keyword evidence="1 4" id="KW-0732">Signal</keyword>
<accession>A0AAV5K3T4</accession>
<feature type="transmembrane region" description="Helical" evidence="3">
    <location>
        <begin position="196"/>
        <end position="222"/>
    </location>
</feature>
<organism evidence="6 7">
    <name type="scientific">Rubroshorea leprosula</name>
    <dbReference type="NCBI Taxonomy" id="152421"/>
    <lineage>
        <taxon>Eukaryota</taxon>
        <taxon>Viridiplantae</taxon>
        <taxon>Streptophyta</taxon>
        <taxon>Embryophyta</taxon>
        <taxon>Tracheophyta</taxon>
        <taxon>Spermatophyta</taxon>
        <taxon>Magnoliopsida</taxon>
        <taxon>eudicotyledons</taxon>
        <taxon>Gunneridae</taxon>
        <taxon>Pentapetalae</taxon>
        <taxon>rosids</taxon>
        <taxon>malvids</taxon>
        <taxon>Malvales</taxon>
        <taxon>Dipterocarpaceae</taxon>
        <taxon>Rubroshorea</taxon>
    </lineage>
</organism>
<feature type="signal peptide" evidence="4">
    <location>
        <begin position="1"/>
        <end position="30"/>
    </location>
</feature>
<evidence type="ECO:0000259" key="5">
    <source>
        <dbReference type="PROSITE" id="PS51473"/>
    </source>
</evidence>
<dbReference type="Proteomes" id="UP001054252">
    <property type="component" value="Unassembled WGS sequence"/>
</dbReference>
<proteinExistence type="predicted"/>
<dbReference type="InterPro" id="IPR002902">
    <property type="entry name" value="GNK2"/>
</dbReference>
<dbReference type="PANTHER" id="PTHR32099:SF92">
    <property type="entry name" value="CYSTEINE-RICH RECEPTOR-LIKE PROTEIN KINASE 11"/>
    <property type="match status" value="1"/>
</dbReference>
<keyword evidence="3" id="KW-0812">Transmembrane</keyword>
<evidence type="ECO:0000313" key="6">
    <source>
        <dbReference type="EMBL" id="GKV19276.1"/>
    </source>
</evidence>
<keyword evidence="3" id="KW-1133">Transmembrane helix</keyword>
<gene>
    <name evidence="6" type="ORF">SLEP1_g29562</name>
</gene>
<keyword evidence="3" id="KW-0472">Membrane</keyword>
<keyword evidence="7" id="KW-1185">Reference proteome</keyword>
<evidence type="ECO:0000256" key="3">
    <source>
        <dbReference type="SAM" id="Phobius"/>
    </source>
</evidence>
<sequence>MEFHYRVLLLLLLLLLLCVLTFMNFDIAESANCYSTGNFTVNGMYGRDRDLAPSSLASNTSENGGFYNTTVGKDPNKISSPTVQTKKKQFQWKTERYTMQTVASSEILSYLRKFQFTNTDDLTVNLAQFDQIWERLMDGLVRNASAVTSRLKFATGETKLTKFQTNFALIQCTSDLSQWDCDFGLRQSILQKTGKLLHTVIIVVVVSTTGFMAILAITCSLLRKRWKSKQEVKGVDESISAESMRFDFGTIRVATDNFSNQNKLR</sequence>
<evidence type="ECO:0000256" key="4">
    <source>
        <dbReference type="SAM" id="SignalP"/>
    </source>
</evidence>
<dbReference type="PANTHER" id="PTHR32099">
    <property type="entry name" value="CYSTEINE-RICH REPEAT SECRETORY PROTEIN"/>
    <property type="match status" value="1"/>
</dbReference>
<name>A0AAV5K3T4_9ROSI</name>
<dbReference type="InterPro" id="IPR038408">
    <property type="entry name" value="GNK2_sf"/>
</dbReference>
<feature type="domain" description="Gnk2-homologous" evidence="5">
    <location>
        <begin position="110"/>
        <end position="219"/>
    </location>
</feature>
<evidence type="ECO:0000256" key="1">
    <source>
        <dbReference type="ARBA" id="ARBA00022729"/>
    </source>
</evidence>